<evidence type="ECO:0000256" key="7">
    <source>
        <dbReference type="RuleBase" id="RU363032"/>
    </source>
</evidence>
<feature type="transmembrane region" description="Helical" evidence="7">
    <location>
        <begin position="206"/>
        <end position="225"/>
    </location>
</feature>
<feature type="transmembrane region" description="Helical" evidence="7">
    <location>
        <begin position="12"/>
        <end position="39"/>
    </location>
</feature>
<accession>A0A853BZZ5</accession>
<dbReference type="InterPro" id="IPR051393">
    <property type="entry name" value="ABC_transporter_permease"/>
</dbReference>
<evidence type="ECO:0000259" key="8">
    <source>
        <dbReference type="PROSITE" id="PS50928"/>
    </source>
</evidence>
<dbReference type="GO" id="GO:0055085">
    <property type="term" value="P:transmembrane transport"/>
    <property type="evidence" value="ECO:0007669"/>
    <property type="project" value="InterPro"/>
</dbReference>
<dbReference type="AlphaFoldDB" id="A0A853BZZ5"/>
<keyword evidence="5 7" id="KW-1133">Transmembrane helix</keyword>
<comment type="similarity">
    <text evidence="7">Belongs to the binding-protein-dependent transport system permease family.</text>
</comment>
<comment type="subcellular location">
    <subcellularLocation>
        <location evidence="1 7">Cell membrane</location>
        <topology evidence="1 7">Multi-pass membrane protein</topology>
    </subcellularLocation>
</comment>
<feature type="domain" description="ABC transmembrane type-1" evidence="8">
    <location>
        <begin position="69"/>
        <end position="278"/>
    </location>
</feature>
<evidence type="ECO:0000256" key="6">
    <source>
        <dbReference type="ARBA" id="ARBA00023136"/>
    </source>
</evidence>
<dbReference type="InterPro" id="IPR000515">
    <property type="entry name" value="MetI-like"/>
</dbReference>
<comment type="caution">
    <text evidence="9">The sequence shown here is derived from an EMBL/GenBank/DDBJ whole genome shotgun (WGS) entry which is preliminary data.</text>
</comment>
<keyword evidence="2 7" id="KW-0813">Transport</keyword>
<reference evidence="9 10" key="1">
    <citation type="submission" date="2020-07" db="EMBL/GenBank/DDBJ databases">
        <title>Sequencing the genomes of 1000 actinobacteria strains.</title>
        <authorList>
            <person name="Klenk H.-P."/>
        </authorList>
    </citation>
    <scope>NUCLEOTIDE SEQUENCE [LARGE SCALE GENOMIC DNA]</scope>
    <source>
        <strain evidence="9 10">DSM 103833</strain>
    </source>
</reference>
<keyword evidence="9" id="KW-0762">Sugar transport</keyword>
<name>A0A853BZZ5_9ACTN</name>
<sequence length="294" mass="32613">MKTSRSREVRPSGWYAAPLVMFFALFAVLPLGLVFYLSFTNYDPLFEPQWTGADNWERLREDTNAWDALWRTFLIGGICWAVQTPIALLIGVWSAGPQKNRAVLSSLFFLPLLMSTAAIALLWRRSFDVHAGWTATLPVIGDLDFLGNPDIVLYTVVFAVSWQYIPFHTLLYQSAARTIPGVLYEAATLDGAGRIQQFFRITLPQLRYTVITSTVLMIVGSLTTFDTVLLLTDGGPGQASRILPLHMYITGFRGFEAGYASTIAVVLVLLGALLSLAMVKVTGFRSMESQQEGL</sequence>
<dbReference type="PANTHER" id="PTHR30193:SF37">
    <property type="entry name" value="INNER MEMBRANE ABC TRANSPORTER PERMEASE PROTEIN YCJO"/>
    <property type="match status" value="1"/>
</dbReference>
<evidence type="ECO:0000256" key="1">
    <source>
        <dbReference type="ARBA" id="ARBA00004651"/>
    </source>
</evidence>
<gene>
    <name evidence="9" type="ORF">HNR19_001292</name>
</gene>
<proteinExistence type="inferred from homology"/>
<evidence type="ECO:0000313" key="10">
    <source>
        <dbReference type="Proteomes" id="UP000530424"/>
    </source>
</evidence>
<dbReference type="PROSITE" id="PS50928">
    <property type="entry name" value="ABC_TM1"/>
    <property type="match status" value="1"/>
</dbReference>
<dbReference type="PANTHER" id="PTHR30193">
    <property type="entry name" value="ABC TRANSPORTER PERMEASE PROTEIN"/>
    <property type="match status" value="1"/>
</dbReference>
<keyword evidence="10" id="KW-1185">Reference proteome</keyword>
<feature type="transmembrane region" description="Helical" evidence="7">
    <location>
        <begin position="151"/>
        <end position="171"/>
    </location>
</feature>
<feature type="transmembrane region" description="Helical" evidence="7">
    <location>
        <begin position="68"/>
        <end position="90"/>
    </location>
</feature>
<evidence type="ECO:0000256" key="4">
    <source>
        <dbReference type="ARBA" id="ARBA00022692"/>
    </source>
</evidence>
<protein>
    <submittedName>
        <fullName evidence="9">ABC-type sugar transport system permease subunit</fullName>
    </submittedName>
</protein>
<dbReference type="CDD" id="cd06261">
    <property type="entry name" value="TM_PBP2"/>
    <property type="match status" value="1"/>
</dbReference>
<dbReference type="SUPFAM" id="SSF161098">
    <property type="entry name" value="MetI-like"/>
    <property type="match status" value="1"/>
</dbReference>
<evidence type="ECO:0000256" key="2">
    <source>
        <dbReference type="ARBA" id="ARBA00022448"/>
    </source>
</evidence>
<dbReference type="Gene3D" id="1.10.3720.10">
    <property type="entry name" value="MetI-like"/>
    <property type="match status" value="1"/>
</dbReference>
<feature type="transmembrane region" description="Helical" evidence="7">
    <location>
        <begin position="102"/>
        <end position="123"/>
    </location>
</feature>
<dbReference type="GO" id="GO:0005886">
    <property type="term" value="C:plasma membrane"/>
    <property type="evidence" value="ECO:0007669"/>
    <property type="project" value="UniProtKB-SubCell"/>
</dbReference>
<feature type="transmembrane region" description="Helical" evidence="7">
    <location>
        <begin position="257"/>
        <end position="279"/>
    </location>
</feature>
<dbReference type="InterPro" id="IPR035906">
    <property type="entry name" value="MetI-like_sf"/>
</dbReference>
<dbReference type="Proteomes" id="UP000530424">
    <property type="component" value="Unassembled WGS sequence"/>
</dbReference>
<evidence type="ECO:0000313" key="9">
    <source>
        <dbReference type="EMBL" id="NYJ00594.1"/>
    </source>
</evidence>
<dbReference type="Pfam" id="PF00528">
    <property type="entry name" value="BPD_transp_1"/>
    <property type="match status" value="1"/>
</dbReference>
<organism evidence="9 10">
    <name type="scientific">Nocardioides thalensis</name>
    <dbReference type="NCBI Taxonomy" id="1914755"/>
    <lineage>
        <taxon>Bacteria</taxon>
        <taxon>Bacillati</taxon>
        <taxon>Actinomycetota</taxon>
        <taxon>Actinomycetes</taxon>
        <taxon>Propionibacteriales</taxon>
        <taxon>Nocardioidaceae</taxon>
        <taxon>Nocardioides</taxon>
    </lineage>
</organism>
<keyword evidence="6 7" id="KW-0472">Membrane</keyword>
<keyword evidence="4 7" id="KW-0812">Transmembrane</keyword>
<dbReference type="RefSeq" id="WP_218910167.1">
    <property type="nucleotide sequence ID" value="NZ_JACCFP010000001.1"/>
</dbReference>
<keyword evidence="3" id="KW-1003">Cell membrane</keyword>
<evidence type="ECO:0000256" key="3">
    <source>
        <dbReference type="ARBA" id="ARBA00022475"/>
    </source>
</evidence>
<evidence type="ECO:0000256" key="5">
    <source>
        <dbReference type="ARBA" id="ARBA00022989"/>
    </source>
</evidence>
<dbReference type="EMBL" id="JACCFP010000001">
    <property type="protein sequence ID" value="NYJ00594.1"/>
    <property type="molecule type" value="Genomic_DNA"/>
</dbReference>